<evidence type="ECO:0000313" key="3">
    <source>
        <dbReference type="Proteomes" id="UP000244441"/>
    </source>
</evidence>
<organism evidence="2 3">
    <name type="scientific">Saccharobesus litoralis</name>
    <dbReference type="NCBI Taxonomy" id="2172099"/>
    <lineage>
        <taxon>Bacteria</taxon>
        <taxon>Pseudomonadati</taxon>
        <taxon>Pseudomonadota</taxon>
        <taxon>Gammaproteobacteria</taxon>
        <taxon>Alteromonadales</taxon>
        <taxon>Alteromonadaceae</taxon>
        <taxon>Saccharobesus</taxon>
    </lineage>
</organism>
<protein>
    <submittedName>
        <fullName evidence="2">Uncharacterized protein</fullName>
    </submittedName>
</protein>
<keyword evidence="3" id="KW-1185">Reference proteome</keyword>
<name>A0A2S0VX64_9ALTE</name>
<gene>
    <name evidence="2" type="ORF">C2869_21355</name>
</gene>
<keyword evidence="1" id="KW-0732">Signal</keyword>
<evidence type="ECO:0000313" key="2">
    <source>
        <dbReference type="EMBL" id="AWB68788.1"/>
    </source>
</evidence>
<dbReference type="KEGG" id="cate:C2869_21355"/>
<reference evidence="2 3" key="1">
    <citation type="submission" date="2018-01" db="EMBL/GenBank/DDBJ databases">
        <title>Genome sequence of a Cantenovulum-like bacteria.</title>
        <authorList>
            <person name="Tan W.R."/>
            <person name="Lau N.-S."/>
            <person name="Go F."/>
            <person name="Amirul A.-A.A."/>
        </authorList>
    </citation>
    <scope>NUCLEOTIDE SEQUENCE [LARGE SCALE GENOMIC DNA]</scope>
    <source>
        <strain evidence="2 3">CCB-QB4</strain>
    </source>
</reference>
<evidence type="ECO:0000256" key="1">
    <source>
        <dbReference type="SAM" id="SignalP"/>
    </source>
</evidence>
<feature type="signal peptide" evidence="1">
    <location>
        <begin position="1"/>
        <end position="21"/>
    </location>
</feature>
<dbReference type="EMBL" id="CP026604">
    <property type="protein sequence ID" value="AWB68788.1"/>
    <property type="molecule type" value="Genomic_DNA"/>
</dbReference>
<dbReference type="Proteomes" id="UP000244441">
    <property type="component" value="Chromosome"/>
</dbReference>
<dbReference type="RefSeq" id="WP_108604840.1">
    <property type="nucleotide sequence ID" value="NZ_CP026604.1"/>
</dbReference>
<dbReference type="AlphaFoldDB" id="A0A2S0VX64"/>
<proteinExistence type="predicted"/>
<sequence length="64" mass="6897">MKTSSILLALVLGVSAGAAIAKPTKEERKAAWIECGEEAKEQGIAKEDKLDWLKACVKEKLANL</sequence>
<accession>A0A2S0VX64</accession>
<feature type="chain" id="PRO_5015738872" evidence="1">
    <location>
        <begin position="22"/>
        <end position="64"/>
    </location>
</feature>